<keyword evidence="2" id="KW-1185">Reference proteome</keyword>
<accession>A0A3R8KYA9</accession>
<protein>
    <recommendedName>
        <fullName evidence="3">CDP-glycerol--poly(Glycerophosphate) glycerophosphotransferase</fullName>
    </recommendedName>
</protein>
<dbReference type="EMBL" id="RHJS01000002">
    <property type="protein sequence ID" value="RRK32371.1"/>
    <property type="molecule type" value="Genomic_DNA"/>
</dbReference>
<reference evidence="1" key="1">
    <citation type="submission" date="2018-10" db="EMBL/GenBank/DDBJ databases">
        <title>Schaedlerella arabinophila gen. nov. sp. nov., isolated from the mouse intestinal tract and comparative analysis with the genome of the closely related altered Schaedler flora strain ASF502.</title>
        <authorList>
            <person name="Miyake S."/>
            <person name="Soh M."/>
            <person name="Seedorf H."/>
        </authorList>
    </citation>
    <scope>NUCLEOTIDE SEQUENCE [LARGE SCALE GENOMIC DNA]</scope>
    <source>
        <strain evidence="1">DSM 106076</strain>
    </source>
</reference>
<name>A0A3R8KYA9_9FIRM</name>
<dbReference type="InterPro" id="IPR043148">
    <property type="entry name" value="TagF_C"/>
</dbReference>
<dbReference type="Proteomes" id="UP000274920">
    <property type="component" value="Unassembled WGS sequence"/>
</dbReference>
<evidence type="ECO:0008006" key="3">
    <source>
        <dbReference type="Google" id="ProtNLM"/>
    </source>
</evidence>
<sequence length="412" mass="48873">MRCHNNMDIRRIKSKITSKLSIYVAIRKMQIYMQGYRYRKRNKGKITKRKRIVFLTVYPQGWNSLKTVYESMKQIGGIEVMILAWTGYPYPGNTGEYWKSIDYNAIISSNEKIIDLRKLKPDIVIRQTPYNDEYPKCYSAKNISKVSRLCYIPYSYEPSPLKHLEIEYNNHFLPYLSAVFCDNSCTMEYCQNTIAGSRYTADIKCYDYGFPRFDISDIEKYRDRYKVYLWLPRWSLDSEKNDGSSFFLFFDKLMDYFSEHENIRLIIRPHPSMFNNFVKNKALTEEEVIQIKRKIADVSNVTLDETADYIVSFNESDILISDFSSLVVEYFLTGKPILYCGNMDEYNYIVYRMIELSYKVDSWNDLRNKIEALTCGEDVTVKERMEFVRQFRMDEHGKNSTSRIVEAIINDI</sequence>
<dbReference type="Gene3D" id="3.40.50.12580">
    <property type="match status" value="1"/>
</dbReference>
<dbReference type="GO" id="GO:0047355">
    <property type="term" value="F:CDP-glycerol glycerophosphotransferase activity"/>
    <property type="evidence" value="ECO:0007669"/>
    <property type="project" value="InterPro"/>
</dbReference>
<dbReference type="GO" id="GO:0016020">
    <property type="term" value="C:membrane"/>
    <property type="evidence" value="ECO:0007669"/>
    <property type="project" value="InterPro"/>
</dbReference>
<dbReference type="SUPFAM" id="SSF53756">
    <property type="entry name" value="UDP-Glycosyltransferase/glycogen phosphorylase"/>
    <property type="match status" value="1"/>
</dbReference>
<proteinExistence type="predicted"/>
<dbReference type="Pfam" id="PF04464">
    <property type="entry name" value="Glyphos_transf"/>
    <property type="match status" value="1"/>
</dbReference>
<evidence type="ECO:0000313" key="2">
    <source>
        <dbReference type="Proteomes" id="UP000274920"/>
    </source>
</evidence>
<gene>
    <name evidence="1" type="ORF">EBB54_14120</name>
</gene>
<dbReference type="InterPro" id="IPR007554">
    <property type="entry name" value="Glycerophosphate_synth"/>
</dbReference>
<organism evidence="1 2">
    <name type="scientific">Schaedlerella arabinosiphila</name>
    <dbReference type="NCBI Taxonomy" id="2044587"/>
    <lineage>
        <taxon>Bacteria</taxon>
        <taxon>Bacillati</taxon>
        <taxon>Bacillota</taxon>
        <taxon>Clostridia</taxon>
        <taxon>Lachnospirales</taxon>
        <taxon>Lachnospiraceae</taxon>
        <taxon>Schaedlerella</taxon>
    </lineage>
</organism>
<evidence type="ECO:0000313" key="1">
    <source>
        <dbReference type="EMBL" id="RRK32371.1"/>
    </source>
</evidence>
<dbReference type="AlphaFoldDB" id="A0A3R8KYA9"/>
<comment type="caution">
    <text evidence="1">The sequence shown here is derived from an EMBL/GenBank/DDBJ whole genome shotgun (WGS) entry which is preliminary data.</text>
</comment>